<feature type="domain" description="PB1" evidence="12">
    <location>
        <begin position="704"/>
        <end position="797"/>
    </location>
</feature>
<evidence type="ECO:0000259" key="11">
    <source>
        <dbReference type="PROSITE" id="PS50863"/>
    </source>
</evidence>
<organism evidence="13 14">
    <name type="scientific">Populus tomentosa</name>
    <name type="common">Chinese white poplar</name>
    <dbReference type="NCBI Taxonomy" id="118781"/>
    <lineage>
        <taxon>Eukaryota</taxon>
        <taxon>Viridiplantae</taxon>
        <taxon>Streptophyta</taxon>
        <taxon>Embryophyta</taxon>
        <taxon>Tracheophyta</taxon>
        <taxon>Spermatophyta</taxon>
        <taxon>Magnoliopsida</taxon>
        <taxon>eudicotyledons</taxon>
        <taxon>Gunneridae</taxon>
        <taxon>Pentapetalae</taxon>
        <taxon>rosids</taxon>
        <taxon>fabids</taxon>
        <taxon>Malpighiales</taxon>
        <taxon>Salicaceae</taxon>
        <taxon>Saliceae</taxon>
        <taxon>Populus</taxon>
    </lineage>
</organism>
<dbReference type="PROSITE" id="PS51745">
    <property type="entry name" value="PB1"/>
    <property type="match status" value="1"/>
</dbReference>
<sequence>MAATIAETVAEERESEAEKQRKDTIIIIRSDFYYYFFSFSSCEAKRTVKFWLLLLLQVKRKFILIAAAVAGLEFSGGLRRFYWIIAVVVLARVGSDDALYKELWHACAGPLVTVPRQGELVYYFPQGHIEQVEASTNQVADDQQMPAYNLSPKILCRVVNVQLKAELDTDEVFAQVILLPETQQDVELVEEEDLPPLPARPRVHSFCKMLTASDTSTHGGFSVLKRHADECLPPLDMSLQPPVQELVAKDLHGNEWRFRHIFRGQPRRHLLQSGWSLFVSAKKLVAGDAFIFLRGETEELRVGVRRALRQPSKIPSSVISSHSMHIGILATAWHAVSTGSMFTVYYKPRTSPAEFIIPVDKYMESVKVNYAIGMRFKMRFEADDAPEQRFSGTVIGVEEADPKKWPRSNWRCLKVHWDETSPVHRPDRVSPWKVEPALAPSMDPISGCRLKRHRPNTVTSSADSSALPKKDNGPSRHMQHQEILTLRNTPTGKNYSDNNHNPPWVLSQGTGTLLKSYESSRPFFGLYSDDVDQPIKLPSDEKSMFNWHSAPMMYTGHPFNILASSMEVQAAKDKDTQQQHGSRFLPFPYADSSPHPSRSKPQHLPFQQCNERTAKDDNYKLFGVSLFGNSKALEPATIHRHSADKPQHQINVASDHLQLLGSDRYLEQLKHPKHARCEEQENIFQASSLYSKDVQGNSEGGSARRCVKVHKQGTAVGRSLDLAKFNGYNELTAELDQIFEFNGELVAPNKDWLIVFTDDEGDMMLVGDDPWREFCSMVRRIFIYTREEINRMEPRSLNLEAEGNSRSTDQMVDLENRISKHLPAVSPSECQGLCYMTGSKVRDASTWIPKP</sequence>
<proteinExistence type="inferred from homology"/>
<evidence type="ECO:0000259" key="12">
    <source>
        <dbReference type="PROSITE" id="PS51745"/>
    </source>
</evidence>
<dbReference type="OrthoDB" id="1912783at2759"/>
<evidence type="ECO:0000256" key="3">
    <source>
        <dbReference type="ARBA" id="ARBA00011726"/>
    </source>
</evidence>
<dbReference type="Pfam" id="PF02362">
    <property type="entry name" value="B3"/>
    <property type="match status" value="1"/>
</dbReference>
<dbReference type="AlphaFoldDB" id="A0A8X8DA06"/>
<dbReference type="CDD" id="cd10017">
    <property type="entry name" value="B3_DNA"/>
    <property type="match status" value="1"/>
</dbReference>
<dbReference type="InterPro" id="IPR033389">
    <property type="entry name" value="AUX/IAA_dom"/>
</dbReference>
<dbReference type="SMART" id="SM01019">
    <property type="entry name" value="B3"/>
    <property type="match status" value="1"/>
</dbReference>
<dbReference type="FunFam" id="3.10.20.90:FF:000047">
    <property type="entry name" value="Auxin response factor"/>
    <property type="match status" value="1"/>
</dbReference>
<evidence type="ECO:0000313" key="13">
    <source>
        <dbReference type="EMBL" id="KAG6781354.1"/>
    </source>
</evidence>
<comment type="caution">
    <text evidence="13">The sequence shown here is derived from an EMBL/GenBank/DDBJ whole genome shotgun (WGS) entry which is preliminary data.</text>
</comment>
<evidence type="ECO:0000256" key="2">
    <source>
        <dbReference type="ARBA" id="ARBA00007853"/>
    </source>
</evidence>
<evidence type="ECO:0000313" key="14">
    <source>
        <dbReference type="Proteomes" id="UP000886885"/>
    </source>
</evidence>
<feature type="region of interest" description="Disordered" evidence="10">
    <location>
        <begin position="569"/>
        <end position="604"/>
    </location>
</feature>
<accession>A0A8X8DA06</accession>
<evidence type="ECO:0000256" key="7">
    <source>
        <dbReference type="ARBA" id="ARBA00023242"/>
    </source>
</evidence>
<keyword evidence="6 9" id="KW-0804">Transcription</keyword>
<dbReference type="FunFam" id="2.30.30.1040:FF:000001">
    <property type="entry name" value="Auxin response factor"/>
    <property type="match status" value="1"/>
</dbReference>
<dbReference type="InterPro" id="IPR010525">
    <property type="entry name" value="ARF_dom"/>
</dbReference>
<evidence type="ECO:0000256" key="8">
    <source>
        <dbReference type="ARBA" id="ARBA00023294"/>
    </source>
</evidence>
<keyword evidence="4 9" id="KW-0805">Transcription regulation</keyword>
<dbReference type="Proteomes" id="UP000886885">
    <property type="component" value="Chromosome 3D"/>
</dbReference>
<dbReference type="GO" id="GO:0003677">
    <property type="term" value="F:DNA binding"/>
    <property type="evidence" value="ECO:0007669"/>
    <property type="project" value="UniProtKB-KW"/>
</dbReference>
<dbReference type="Pfam" id="PF06507">
    <property type="entry name" value="ARF_AD"/>
    <property type="match status" value="1"/>
</dbReference>
<dbReference type="GO" id="GO:0009734">
    <property type="term" value="P:auxin-activated signaling pathway"/>
    <property type="evidence" value="ECO:0007669"/>
    <property type="project" value="UniProtKB-KW"/>
</dbReference>
<keyword evidence="8 9" id="KW-0927">Auxin signaling pathway</keyword>
<comment type="similarity">
    <text evidence="2 9">Belongs to the ARF family.</text>
</comment>
<dbReference type="PROSITE" id="PS50863">
    <property type="entry name" value="B3"/>
    <property type="match status" value="1"/>
</dbReference>
<protein>
    <recommendedName>
        <fullName evidence="9">Auxin response factor</fullName>
    </recommendedName>
</protein>
<dbReference type="InterPro" id="IPR044835">
    <property type="entry name" value="ARF_plant"/>
</dbReference>
<feature type="domain" description="TF-B3" evidence="11">
    <location>
        <begin position="206"/>
        <end position="308"/>
    </location>
</feature>
<comment type="subcellular location">
    <subcellularLocation>
        <location evidence="1 9">Nucleus</location>
    </subcellularLocation>
</comment>
<reference evidence="13" key="1">
    <citation type="journal article" date="2020" name="bioRxiv">
        <title>Hybrid origin of Populus tomentosa Carr. identified through genome sequencing and phylogenomic analysis.</title>
        <authorList>
            <person name="An X."/>
            <person name="Gao K."/>
            <person name="Chen Z."/>
            <person name="Li J."/>
            <person name="Yang X."/>
            <person name="Yang X."/>
            <person name="Zhou J."/>
            <person name="Guo T."/>
            <person name="Zhao T."/>
            <person name="Huang S."/>
            <person name="Miao D."/>
            <person name="Khan W.U."/>
            <person name="Rao P."/>
            <person name="Ye M."/>
            <person name="Lei B."/>
            <person name="Liao W."/>
            <person name="Wang J."/>
            <person name="Ji L."/>
            <person name="Li Y."/>
            <person name="Guo B."/>
            <person name="Mustafa N.S."/>
            <person name="Li S."/>
            <person name="Yun Q."/>
            <person name="Keller S.R."/>
            <person name="Mao J."/>
            <person name="Zhang R."/>
            <person name="Strauss S.H."/>
        </authorList>
    </citation>
    <scope>NUCLEOTIDE SEQUENCE</scope>
    <source>
        <strain evidence="13">GM15</strain>
        <tissue evidence="13">Leaf</tissue>
    </source>
</reference>
<evidence type="ECO:0000256" key="1">
    <source>
        <dbReference type="ARBA" id="ARBA00004123"/>
    </source>
</evidence>
<name>A0A8X8DA06_POPTO</name>
<dbReference type="GO" id="GO:0005634">
    <property type="term" value="C:nucleus"/>
    <property type="evidence" value="ECO:0007669"/>
    <property type="project" value="UniProtKB-SubCell"/>
</dbReference>
<gene>
    <name evidence="13" type="ORF">POTOM_014251</name>
</gene>
<evidence type="ECO:0000256" key="10">
    <source>
        <dbReference type="SAM" id="MobiDB-lite"/>
    </source>
</evidence>
<evidence type="ECO:0000256" key="9">
    <source>
        <dbReference type="RuleBase" id="RU004561"/>
    </source>
</evidence>
<comment type="subunit">
    <text evidence="3 9">Homodimers and heterodimers.</text>
</comment>
<keyword evidence="5 9" id="KW-0238">DNA-binding</keyword>
<keyword evidence="14" id="KW-1185">Reference proteome</keyword>
<dbReference type="PANTHER" id="PTHR31384:SF137">
    <property type="entry name" value="AUXIN RESPONSE FACTOR"/>
    <property type="match status" value="1"/>
</dbReference>
<dbReference type="EMBL" id="JAAWWB010000006">
    <property type="protein sequence ID" value="KAG6781354.1"/>
    <property type="molecule type" value="Genomic_DNA"/>
</dbReference>
<evidence type="ECO:0000256" key="4">
    <source>
        <dbReference type="ARBA" id="ARBA00023015"/>
    </source>
</evidence>
<dbReference type="FunFam" id="2.40.330.10:FF:000001">
    <property type="entry name" value="Auxin response factor"/>
    <property type="match status" value="1"/>
</dbReference>
<evidence type="ECO:0000256" key="5">
    <source>
        <dbReference type="ARBA" id="ARBA00023125"/>
    </source>
</evidence>
<evidence type="ECO:0000256" key="6">
    <source>
        <dbReference type="ARBA" id="ARBA00023163"/>
    </source>
</evidence>
<keyword evidence="7 9" id="KW-0539">Nucleus</keyword>
<dbReference type="Pfam" id="PF02309">
    <property type="entry name" value="AUX_IAA"/>
    <property type="match status" value="1"/>
</dbReference>
<dbReference type="PANTHER" id="PTHR31384">
    <property type="entry name" value="AUXIN RESPONSE FACTOR 4-RELATED"/>
    <property type="match status" value="1"/>
</dbReference>
<dbReference type="InterPro" id="IPR003340">
    <property type="entry name" value="B3_DNA-bd"/>
</dbReference>
<feature type="region of interest" description="Disordered" evidence="10">
    <location>
        <begin position="443"/>
        <end position="479"/>
    </location>
</feature>
<dbReference type="GO" id="GO:0006355">
    <property type="term" value="P:regulation of DNA-templated transcription"/>
    <property type="evidence" value="ECO:0007669"/>
    <property type="project" value="InterPro"/>
</dbReference>
<comment type="function">
    <text evidence="9">Auxin response factors (ARFs) are transcriptional factors that bind specifically to the DNA sequence 5'-TGTCTC-3' found in the auxin-responsive promoter elements (AuxREs).</text>
</comment>
<dbReference type="InterPro" id="IPR053793">
    <property type="entry name" value="PB1-like"/>
</dbReference>